<evidence type="ECO:0000256" key="12">
    <source>
        <dbReference type="ARBA" id="ARBA00025185"/>
    </source>
</evidence>
<keyword evidence="7" id="KW-0805">Transcription regulation</keyword>
<dbReference type="InterPro" id="IPR036390">
    <property type="entry name" value="WH_DNA-bd_sf"/>
</dbReference>
<dbReference type="AlphaFoldDB" id="A0A081PHT6"/>
<reference evidence="15 16" key="1">
    <citation type="journal article" date="1992" name="Int. J. Syst. Bacteriol.">
        <title>Sphingobacterium antarcticus sp. nov. a Psychrotrophic Bacterium from the Soils of Schirmacher Oasis, Antarctica.</title>
        <authorList>
            <person name="Shivaji S."/>
            <person name="Ray M.K."/>
            <person name="Rao N.S."/>
            <person name="Saiserr L."/>
            <person name="Jagannadham M.V."/>
            <person name="Kumar G.S."/>
            <person name="Reddy G."/>
            <person name="Bhargava P.M."/>
        </authorList>
    </citation>
    <scope>NUCLEOTIDE SEQUENCE [LARGE SCALE GENOMIC DNA]</scope>
    <source>
        <strain evidence="15 16">4BY</strain>
    </source>
</reference>
<keyword evidence="8" id="KW-0238">DNA-binding</keyword>
<dbReference type="eggNOG" id="COG1321">
    <property type="taxonomic scope" value="Bacteria"/>
</dbReference>
<dbReference type="PROSITE" id="PS50944">
    <property type="entry name" value="HTH_DTXR"/>
    <property type="match status" value="1"/>
</dbReference>
<dbReference type="InterPro" id="IPR022689">
    <property type="entry name" value="Iron_dep_repressor"/>
</dbReference>
<dbReference type="EMBL" id="JNFF01000047">
    <property type="protein sequence ID" value="KEQ30259.1"/>
    <property type="molecule type" value="Genomic_DNA"/>
</dbReference>
<dbReference type="GO" id="GO:0003677">
    <property type="term" value="F:DNA binding"/>
    <property type="evidence" value="ECO:0007669"/>
    <property type="project" value="UniProtKB-KW"/>
</dbReference>
<dbReference type="InterPro" id="IPR001367">
    <property type="entry name" value="Fe_dep_repressor"/>
</dbReference>
<evidence type="ECO:0000256" key="11">
    <source>
        <dbReference type="ARBA" id="ARBA00023211"/>
    </source>
</evidence>
<comment type="caution">
    <text evidence="15">The sequence shown here is derived from an EMBL/GenBank/DDBJ whole genome shotgun (WGS) entry which is preliminary data.</text>
</comment>
<evidence type="ECO:0000256" key="4">
    <source>
        <dbReference type="ARBA" id="ARBA00022386"/>
    </source>
</evidence>
<comment type="similarity">
    <text evidence="2">Belongs to the DtxR/MntR family.</text>
</comment>
<keyword evidence="5" id="KW-0963">Cytoplasm</keyword>
<evidence type="ECO:0000256" key="13">
    <source>
        <dbReference type="ARBA" id="ARBA00032593"/>
    </source>
</evidence>
<accession>A0A081PHT6</accession>
<evidence type="ECO:0000259" key="14">
    <source>
        <dbReference type="PROSITE" id="PS50944"/>
    </source>
</evidence>
<dbReference type="Proteomes" id="UP000028007">
    <property type="component" value="Unassembled WGS sequence"/>
</dbReference>
<keyword evidence="6" id="KW-0678">Repressor</keyword>
<dbReference type="PANTHER" id="PTHR33238:SF11">
    <property type="entry name" value="TRANSCRIPTIONAL REGULATOR MNTR"/>
    <property type="match status" value="1"/>
</dbReference>
<gene>
    <name evidence="15" type="ORF">N180_17830</name>
</gene>
<dbReference type="GO" id="GO:0005737">
    <property type="term" value="C:cytoplasm"/>
    <property type="evidence" value="ECO:0007669"/>
    <property type="project" value="UniProtKB-SubCell"/>
</dbReference>
<evidence type="ECO:0000256" key="7">
    <source>
        <dbReference type="ARBA" id="ARBA00023015"/>
    </source>
</evidence>
<dbReference type="SMART" id="SM00529">
    <property type="entry name" value="HTH_DTXR"/>
    <property type="match status" value="1"/>
</dbReference>
<dbReference type="GO" id="GO:0003700">
    <property type="term" value="F:DNA-binding transcription factor activity"/>
    <property type="evidence" value="ECO:0007669"/>
    <property type="project" value="InterPro"/>
</dbReference>
<dbReference type="InterPro" id="IPR007167">
    <property type="entry name" value="Fe-transptr_FeoA-like"/>
</dbReference>
<dbReference type="GO" id="GO:0046914">
    <property type="term" value="F:transition metal ion binding"/>
    <property type="evidence" value="ECO:0007669"/>
    <property type="project" value="InterPro"/>
</dbReference>
<dbReference type="SUPFAM" id="SSF46785">
    <property type="entry name" value="Winged helix' DNA-binding domain"/>
    <property type="match status" value="1"/>
</dbReference>
<evidence type="ECO:0000313" key="15">
    <source>
        <dbReference type="EMBL" id="KEQ30259.1"/>
    </source>
</evidence>
<evidence type="ECO:0000256" key="10">
    <source>
        <dbReference type="ARBA" id="ARBA00023163"/>
    </source>
</evidence>
<dbReference type="InterPro" id="IPR036421">
    <property type="entry name" value="Fe_dep_repressor_sf"/>
</dbReference>
<keyword evidence="16" id="KW-1185">Reference proteome</keyword>
<dbReference type="Gene3D" id="2.30.30.90">
    <property type="match status" value="1"/>
</dbReference>
<dbReference type="PANTHER" id="PTHR33238">
    <property type="entry name" value="IRON (METAL) DEPENDENT REPRESSOR, DTXR FAMILY"/>
    <property type="match status" value="1"/>
</dbReference>
<evidence type="ECO:0000256" key="9">
    <source>
        <dbReference type="ARBA" id="ARBA00023159"/>
    </source>
</evidence>
<sequence length="220" mass="24444">MMKKTYSEENYLKAIYHIDQNGLKVSPKAIAAALDNNPASVIDMIKKLQEKLLISYDKVNGAKLTPPGKASALDIIRKHRLWEVFLVEKLGYDWDEVHDIAEQLEHIQDDRLAAKLDAFLGNPSFDPHGDPIPAENGKMPVYANILLSDLEIGKMGKVGSVRDTSTPFLKYLKQLQLGLGSSIEVLDKLEFDQSMIISINNGPPQTVSSKMTSNILLIPC</sequence>
<comment type="subunit">
    <text evidence="3">Homodimer.</text>
</comment>
<dbReference type="Pfam" id="PF04023">
    <property type="entry name" value="FeoA"/>
    <property type="match status" value="1"/>
</dbReference>
<dbReference type="GO" id="GO:0046983">
    <property type="term" value="F:protein dimerization activity"/>
    <property type="evidence" value="ECO:0007669"/>
    <property type="project" value="InterPro"/>
</dbReference>
<evidence type="ECO:0000256" key="1">
    <source>
        <dbReference type="ARBA" id="ARBA00004496"/>
    </source>
</evidence>
<dbReference type="InterPro" id="IPR022687">
    <property type="entry name" value="HTH_DTXR"/>
</dbReference>
<comment type="function">
    <text evidence="12">In the presence of manganese, represses expression of mntH and mntS. Up-regulates expression of mntP.</text>
</comment>
<dbReference type="SUPFAM" id="SSF47979">
    <property type="entry name" value="Iron-dependent repressor protein, dimerization domain"/>
    <property type="match status" value="1"/>
</dbReference>
<protein>
    <recommendedName>
        <fullName evidence="4">Transcriptional regulator MntR</fullName>
    </recommendedName>
    <alternativeName>
        <fullName evidence="13">Manganese transport regulator</fullName>
    </alternativeName>
</protein>
<dbReference type="Gene3D" id="1.10.10.10">
    <property type="entry name" value="Winged helix-like DNA-binding domain superfamily/Winged helix DNA-binding domain"/>
    <property type="match status" value="1"/>
</dbReference>
<dbReference type="Pfam" id="PF01325">
    <property type="entry name" value="Fe_dep_repress"/>
    <property type="match status" value="1"/>
</dbReference>
<evidence type="ECO:0000256" key="6">
    <source>
        <dbReference type="ARBA" id="ARBA00022491"/>
    </source>
</evidence>
<organism evidence="15 16">
    <name type="scientific">Pedobacter antarcticus 4BY</name>
    <dbReference type="NCBI Taxonomy" id="1358423"/>
    <lineage>
        <taxon>Bacteria</taxon>
        <taxon>Pseudomonadati</taxon>
        <taxon>Bacteroidota</taxon>
        <taxon>Sphingobacteriia</taxon>
        <taxon>Sphingobacteriales</taxon>
        <taxon>Sphingobacteriaceae</taxon>
        <taxon>Pedobacter</taxon>
    </lineage>
</organism>
<dbReference type="InterPro" id="IPR050536">
    <property type="entry name" value="DtxR_MntR_Metal-Reg"/>
</dbReference>
<evidence type="ECO:0000256" key="5">
    <source>
        <dbReference type="ARBA" id="ARBA00022490"/>
    </source>
</evidence>
<dbReference type="InterPro" id="IPR038157">
    <property type="entry name" value="FeoA_core_dom"/>
</dbReference>
<name>A0A081PHT6_9SPHI</name>
<comment type="subcellular location">
    <subcellularLocation>
        <location evidence="1">Cytoplasm</location>
    </subcellularLocation>
</comment>
<evidence type="ECO:0000313" key="16">
    <source>
        <dbReference type="Proteomes" id="UP000028007"/>
    </source>
</evidence>
<dbReference type="Pfam" id="PF02742">
    <property type="entry name" value="Fe_dep_repr_C"/>
    <property type="match status" value="1"/>
</dbReference>
<keyword evidence="10" id="KW-0804">Transcription</keyword>
<feature type="domain" description="HTH dtxR-type" evidence="14">
    <location>
        <begin position="1"/>
        <end position="65"/>
    </location>
</feature>
<evidence type="ECO:0000256" key="2">
    <source>
        <dbReference type="ARBA" id="ARBA00007871"/>
    </source>
</evidence>
<dbReference type="InterPro" id="IPR036388">
    <property type="entry name" value="WH-like_DNA-bd_sf"/>
</dbReference>
<keyword evidence="11" id="KW-0464">Manganese</keyword>
<proteinExistence type="inferred from homology"/>
<keyword evidence="9" id="KW-0010">Activator</keyword>
<evidence type="ECO:0000256" key="8">
    <source>
        <dbReference type="ARBA" id="ARBA00023125"/>
    </source>
</evidence>
<evidence type="ECO:0000256" key="3">
    <source>
        <dbReference type="ARBA" id="ARBA00011738"/>
    </source>
</evidence>